<evidence type="ECO:0000256" key="2">
    <source>
        <dbReference type="ARBA" id="ARBA00006448"/>
    </source>
</evidence>
<evidence type="ECO:0000256" key="5">
    <source>
        <dbReference type="ARBA" id="ARBA00022989"/>
    </source>
</evidence>
<feature type="domain" description="YetF C-terminal" evidence="8">
    <location>
        <begin position="82"/>
        <end position="151"/>
    </location>
</feature>
<feature type="transmembrane region" description="Helical" evidence="7">
    <location>
        <begin position="6"/>
        <end position="24"/>
    </location>
</feature>
<keyword evidence="3" id="KW-1003">Cell membrane</keyword>
<reference evidence="9 10" key="1">
    <citation type="submission" date="2016-10" db="EMBL/GenBank/DDBJ databases">
        <authorList>
            <person name="Varghese N."/>
            <person name="Submissions S."/>
        </authorList>
    </citation>
    <scope>NUCLEOTIDE SEQUENCE [LARGE SCALE GENOMIC DNA]</scope>
    <source>
        <strain evidence="9 10">DSM 21619</strain>
    </source>
</reference>
<feature type="transmembrane region" description="Helical" evidence="7">
    <location>
        <begin position="36"/>
        <end position="53"/>
    </location>
</feature>
<dbReference type="RefSeq" id="WP_164493408.1">
    <property type="nucleotide sequence ID" value="NZ_FOCD01000001.1"/>
</dbReference>
<gene>
    <name evidence="9" type="ORF">SAMN04489762_1245</name>
</gene>
<dbReference type="AlphaFoldDB" id="A0AAX2EDP0"/>
<sequence>MNVYIYITLKAVFSFLLLLVITGLIGKHINSNKNHFSFALSIVIGSVIANMAIDPSVTFRHSLIVFIALVITFYLLLLLTFKNRKIKKYLSGTPTIIMEKGKLNEENMRRMKITMADLQQRFREHSVFDINEIETAYLEPSGQLSYEKKKIHQPITMADLTKISHSLVQTQNDKENN</sequence>
<comment type="similarity">
    <text evidence="2">Belongs to the UPF0702 family.</text>
</comment>
<evidence type="ECO:0000313" key="10">
    <source>
        <dbReference type="Proteomes" id="UP000199735"/>
    </source>
</evidence>
<dbReference type="Proteomes" id="UP000199735">
    <property type="component" value="Unassembled WGS sequence"/>
</dbReference>
<evidence type="ECO:0000256" key="3">
    <source>
        <dbReference type="ARBA" id="ARBA00022475"/>
    </source>
</evidence>
<dbReference type="PANTHER" id="PTHR34582">
    <property type="entry name" value="UPF0702 TRANSMEMBRANE PROTEIN YCAP"/>
    <property type="match status" value="1"/>
</dbReference>
<dbReference type="InterPro" id="IPR023090">
    <property type="entry name" value="UPF0702_alpha/beta_dom_sf"/>
</dbReference>
<name>A0AAX2EDP0_9BACI</name>
<organism evidence="9 10">
    <name type="scientific">Terribacillus saccharophilus</name>
    <dbReference type="NCBI Taxonomy" id="361277"/>
    <lineage>
        <taxon>Bacteria</taxon>
        <taxon>Bacillati</taxon>
        <taxon>Bacillota</taxon>
        <taxon>Bacilli</taxon>
        <taxon>Bacillales</taxon>
        <taxon>Bacillaceae</taxon>
        <taxon>Terribacillus</taxon>
    </lineage>
</organism>
<dbReference type="InterPro" id="IPR007353">
    <property type="entry name" value="DUF421"/>
</dbReference>
<accession>A0AAX2EDP0</accession>
<keyword evidence="4 7" id="KW-0812">Transmembrane</keyword>
<evidence type="ECO:0000256" key="1">
    <source>
        <dbReference type="ARBA" id="ARBA00004651"/>
    </source>
</evidence>
<evidence type="ECO:0000256" key="4">
    <source>
        <dbReference type="ARBA" id="ARBA00022692"/>
    </source>
</evidence>
<dbReference type="GO" id="GO:0005886">
    <property type="term" value="C:plasma membrane"/>
    <property type="evidence" value="ECO:0007669"/>
    <property type="project" value="UniProtKB-SubCell"/>
</dbReference>
<dbReference type="PANTHER" id="PTHR34582:SF6">
    <property type="entry name" value="UPF0702 TRANSMEMBRANE PROTEIN YCAP"/>
    <property type="match status" value="1"/>
</dbReference>
<proteinExistence type="inferred from homology"/>
<evidence type="ECO:0000256" key="6">
    <source>
        <dbReference type="ARBA" id="ARBA00023136"/>
    </source>
</evidence>
<protein>
    <submittedName>
        <fullName evidence="9">Uncharacterized membrane protein YcaP, DUF421 family</fullName>
    </submittedName>
</protein>
<keyword evidence="5 7" id="KW-1133">Transmembrane helix</keyword>
<evidence type="ECO:0000256" key="7">
    <source>
        <dbReference type="SAM" id="Phobius"/>
    </source>
</evidence>
<keyword evidence="6 7" id="KW-0472">Membrane</keyword>
<evidence type="ECO:0000313" key="9">
    <source>
        <dbReference type="EMBL" id="SEM86719.1"/>
    </source>
</evidence>
<evidence type="ECO:0000259" key="8">
    <source>
        <dbReference type="Pfam" id="PF04239"/>
    </source>
</evidence>
<comment type="subcellular location">
    <subcellularLocation>
        <location evidence="1">Cell membrane</location>
        <topology evidence="1">Multi-pass membrane protein</topology>
    </subcellularLocation>
</comment>
<dbReference type="Pfam" id="PF04239">
    <property type="entry name" value="DUF421"/>
    <property type="match status" value="1"/>
</dbReference>
<comment type="caution">
    <text evidence="9">The sequence shown here is derived from an EMBL/GenBank/DDBJ whole genome shotgun (WGS) entry which is preliminary data.</text>
</comment>
<dbReference type="Gene3D" id="3.30.240.20">
    <property type="entry name" value="bsu07140 like domains"/>
    <property type="match status" value="1"/>
</dbReference>
<feature type="transmembrane region" description="Helical" evidence="7">
    <location>
        <begin position="59"/>
        <end position="81"/>
    </location>
</feature>
<dbReference type="EMBL" id="FOCD01000001">
    <property type="protein sequence ID" value="SEM86719.1"/>
    <property type="molecule type" value="Genomic_DNA"/>
</dbReference>